<dbReference type="Proteomes" id="UP000190626">
    <property type="component" value="Unassembled WGS sequence"/>
</dbReference>
<evidence type="ECO:0000256" key="5">
    <source>
        <dbReference type="ARBA" id="ARBA00022989"/>
    </source>
</evidence>
<feature type="transmembrane region" description="Helical" evidence="9">
    <location>
        <begin position="21"/>
        <end position="38"/>
    </location>
</feature>
<dbReference type="InterPro" id="IPR050330">
    <property type="entry name" value="Bact_OuterMem_StrucFunc"/>
</dbReference>
<feature type="region of interest" description="Disordered" evidence="8">
    <location>
        <begin position="68"/>
        <end position="115"/>
    </location>
</feature>
<evidence type="ECO:0000256" key="8">
    <source>
        <dbReference type="SAM" id="MobiDB-lite"/>
    </source>
</evidence>
<dbReference type="Pfam" id="PF00691">
    <property type="entry name" value="OmpA"/>
    <property type="match status" value="1"/>
</dbReference>
<evidence type="ECO:0000256" key="6">
    <source>
        <dbReference type="ARBA" id="ARBA00023136"/>
    </source>
</evidence>
<dbReference type="PANTHER" id="PTHR30329">
    <property type="entry name" value="STATOR ELEMENT OF FLAGELLAR MOTOR COMPLEX"/>
    <property type="match status" value="1"/>
</dbReference>
<evidence type="ECO:0000256" key="7">
    <source>
        <dbReference type="PROSITE-ProRule" id="PRU00473"/>
    </source>
</evidence>
<accession>A0A1V4HG74</accession>
<evidence type="ECO:0000256" key="2">
    <source>
        <dbReference type="ARBA" id="ARBA00008914"/>
    </source>
</evidence>
<comment type="subcellular location">
    <subcellularLocation>
        <location evidence="1">Cell membrane</location>
        <topology evidence="1">Single-pass membrane protein</topology>
    </subcellularLocation>
</comment>
<dbReference type="Gene3D" id="3.30.1330.60">
    <property type="entry name" value="OmpA-like domain"/>
    <property type="match status" value="1"/>
</dbReference>
<keyword evidence="6 7" id="KW-0472">Membrane</keyword>
<keyword evidence="11" id="KW-0966">Cell projection</keyword>
<dbReference type="RefSeq" id="WP_079415043.1">
    <property type="nucleotide sequence ID" value="NZ_MBTG01000022.1"/>
</dbReference>
<dbReference type="AlphaFoldDB" id="A0A1V4HG74"/>
<evidence type="ECO:0000259" key="10">
    <source>
        <dbReference type="PROSITE" id="PS51123"/>
    </source>
</evidence>
<keyword evidence="4 9" id="KW-0812">Transmembrane</keyword>
<sequence>MARRGKKHEEHVNHERWLITYADLITLLLVFFIIMYAMSKVDVQKYAVLAQVLNLQFQKADSVLDKGHGISGQMTPKQGDSDSKDKDFTKQNLDDKKEEKNKTKPEDSEKEKREKELQDLLKQVQAYIKDQNLEAQVSASDTERGVAITLNDLFLFDLGKADLKPASSPILQKLASLFPTLNSKVSIEGHTDNLPLATGSPFQDNWGLSFARSLSVLRYFSDTAKLDNNKFIATAYADTMPKVPNTSDENRSKNRRVEIIVLRDGLAPIATLK</sequence>
<dbReference type="GO" id="GO:0005886">
    <property type="term" value="C:plasma membrane"/>
    <property type="evidence" value="ECO:0007669"/>
    <property type="project" value="UniProtKB-SubCell"/>
</dbReference>
<keyword evidence="3" id="KW-1003">Cell membrane</keyword>
<feature type="domain" description="OmpA-like" evidence="10">
    <location>
        <begin position="143"/>
        <end position="265"/>
    </location>
</feature>
<name>A0A1V4HG74_9BACL</name>
<dbReference type="SUPFAM" id="SSF103088">
    <property type="entry name" value="OmpA-like"/>
    <property type="match status" value="1"/>
</dbReference>
<dbReference type="STRING" id="1469647.BC351_31550"/>
<gene>
    <name evidence="11" type="ORF">BC351_31550</name>
</gene>
<organism evidence="11 12">
    <name type="scientific">Paenibacillus ferrarius</name>
    <dbReference type="NCBI Taxonomy" id="1469647"/>
    <lineage>
        <taxon>Bacteria</taxon>
        <taxon>Bacillati</taxon>
        <taxon>Bacillota</taxon>
        <taxon>Bacilli</taxon>
        <taxon>Bacillales</taxon>
        <taxon>Paenibacillaceae</taxon>
        <taxon>Paenibacillus</taxon>
    </lineage>
</organism>
<evidence type="ECO:0000256" key="1">
    <source>
        <dbReference type="ARBA" id="ARBA00004162"/>
    </source>
</evidence>
<dbReference type="PROSITE" id="PS51123">
    <property type="entry name" value="OMPA_2"/>
    <property type="match status" value="1"/>
</dbReference>
<comment type="similarity">
    <text evidence="2">Belongs to the MotB family.</text>
</comment>
<evidence type="ECO:0000256" key="3">
    <source>
        <dbReference type="ARBA" id="ARBA00022475"/>
    </source>
</evidence>
<dbReference type="PANTHER" id="PTHR30329:SF16">
    <property type="entry name" value="CHEMOTAXIS MOTB PROTEIN"/>
    <property type="match status" value="1"/>
</dbReference>
<evidence type="ECO:0000256" key="9">
    <source>
        <dbReference type="SAM" id="Phobius"/>
    </source>
</evidence>
<keyword evidence="5 9" id="KW-1133">Transmembrane helix</keyword>
<keyword evidence="12" id="KW-1185">Reference proteome</keyword>
<dbReference type="InterPro" id="IPR036737">
    <property type="entry name" value="OmpA-like_sf"/>
</dbReference>
<evidence type="ECO:0000256" key="4">
    <source>
        <dbReference type="ARBA" id="ARBA00022692"/>
    </source>
</evidence>
<protein>
    <submittedName>
        <fullName evidence="11">Flagellar motor protein</fullName>
    </submittedName>
</protein>
<comment type="caution">
    <text evidence="11">The sequence shown here is derived from an EMBL/GenBank/DDBJ whole genome shotgun (WGS) entry which is preliminary data.</text>
</comment>
<proteinExistence type="inferred from homology"/>
<dbReference type="InterPro" id="IPR006665">
    <property type="entry name" value="OmpA-like"/>
</dbReference>
<dbReference type="Pfam" id="PF13677">
    <property type="entry name" value="MotB_plug"/>
    <property type="match status" value="1"/>
</dbReference>
<dbReference type="OrthoDB" id="9815217at2"/>
<dbReference type="InterPro" id="IPR025713">
    <property type="entry name" value="MotB-like_N_dom"/>
</dbReference>
<feature type="compositionally biased region" description="Basic and acidic residues" evidence="8">
    <location>
        <begin position="79"/>
        <end position="115"/>
    </location>
</feature>
<keyword evidence="11" id="KW-0969">Cilium</keyword>
<evidence type="ECO:0000313" key="12">
    <source>
        <dbReference type="Proteomes" id="UP000190626"/>
    </source>
</evidence>
<dbReference type="EMBL" id="MBTG01000022">
    <property type="protein sequence ID" value="OPH54518.1"/>
    <property type="molecule type" value="Genomic_DNA"/>
</dbReference>
<dbReference type="CDD" id="cd07185">
    <property type="entry name" value="OmpA_C-like"/>
    <property type="match status" value="1"/>
</dbReference>
<reference evidence="12" key="1">
    <citation type="submission" date="2016-07" db="EMBL/GenBank/DDBJ databases">
        <authorList>
            <person name="Florea S."/>
            <person name="Webb J.S."/>
            <person name="Jaromczyk J."/>
            <person name="Schardl C.L."/>
        </authorList>
    </citation>
    <scope>NUCLEOTIDE SEQUENCE [LARGE SCALE GENOMIC DNA]</scope>
    <source>
        <strain evidence="12">CY1</strain>
    </source>
</reference>
<keyword evidence="11" id="KW-0282">Flagellum</keyword>
<evidence type="ECO:0000313" key="11">
    <source>
        <dbReference type="EMBL" id="OPH54518.1"/>
    </source>
</evidence>